<feature type="compositionally biased region" description="Low complexity" evidence="2">
    <location>
        <begin position="311"/>
        <end position="330"/>
    </location>
</feature>
<feature type="non-terminal residue" evidence="4">
    <location>
        <position position="358"/>
    </location>
</feature>
<evidence type="ECO:0000256" key="2">
    <source>
        <dbReference type="SAM" id="MobiDB-lite"/>
    </source>
</evidence>
<evidence type="ECO:0000259" key="3">
    <source>
        <dbReference type="Pfam" id="PF16493"/>
    </source>
</evidence>
<evidence type="ECO:0000313" key="4">
    <source>
        <dbReference type="EMBL" id="CAG5106932.1"/>
    </source>
</evidence>
<feature type="compositionally biased region" description="Low complexity" evidence="2">
    <location>
        <begin position="232"/>
        <end position="248"/>
    </location>
</feature>
<proteinExistence type="predicted"/>
<name>A0A8J2MSC1_COTCN</name>
<dbReference type="GO" id="GO:0003677">
    <property type="term" value="F:DNA binding"/>
    <property type="evidence" value="ECO:0007669"/>
    <property type="project" value="UniProtKB-KW"/>
</dbReference>
<feature type="compositionally biased region" description="Low complexity" evidence="2">
    <location>
        <begin position="267"/>
        <end position="302"/>
    </location>
</feature>
<keyword evidence="4" id="KW-0371">Homeobox</keyword>
<keyword evidence="4" id="KW-0238">DNA-binding</keyword>
<evidence type="ECO:0000256" key="1">
    <source>
        <dbReference type="ARBA" id="ARBA00023242"/>
    </source>
</evidence>
<dbReference type="OrthoDB" id="10056939at2759"/>
<feature type="region of interest" description="Disordered" evidence="2">
    <location>
        <begin position="26"/>
        <end position="65"/>
    </location>
</feature>
<dbReference type="EMBL" id="CAJNRD030001124">
    <property type="protein sequence ID" value="CAG5106932.1"/>
    <property type="molecule type" value="Genomic_DNA"/>
</dbReference>
<reference evidence="4" key="1">
    <citation type="submission" date="2021-04" db="EMBL/GenBank/DDBJ databases">
        <authorList>
            <person name="Chebbi M.A.C M."/>
        </authorList>
    </citation>
    <scope>NUCLEOTIDE SEQUENCE</scope>
</reference>
<dbReference type="Proteomes" id="UP000786811">
    <property type="component" value="Unassembled WGS sequence"/>
</dbReference>
<comment type="caution">
    <text evidence="4">The sequence shown here is derived from an EMBL/GenBank/DDBJ whole genome shotgun (WGS) entry which is preliminary data.</text>
</comment>
<keyword evidence="1" id="KW-0539">Nucleus</keyword>
<feature type="domain" description="MEIS N-terminal" evidence="3">
    <location>
        <begin position="83"/>
        <end position="196"/>
    </location>
</feature>
<accession>A0A8J2MSC1</accession>
<dbReference type="InterPro" id="IPR032453">
    <property type="entry name" value="PKNOX/Meis_N"/>
</dbReference>
<dbReference type="Pfam" id="PF16493">
    <property type="entry name" value="Meis_PKNOX_N"/>
    <property type="match status" value="1"/>
</dbReference>
<keyword evidence="5" id="KW-1185">Reference proteome</keyword>
<gene>
    <name evidence="4" type="ORF">HICCMSTLAB_LOCUS12507</name>
</gene>
<evidence type="ECO:0000313" key="5">
    <source>
        <dbReference type="Proteomes" id="UP000786811"/>
    </source>
</evidence>
<feature type="compositionally biased region" description="Polar residues" evidence="2">
    <location>
        <begin position="221"/>
        <end position="231"/>
    </location>
</feature>
<organism evidence="4 5">
    <name type="scientific">Cotesia congregata</name>
    <name type="common">Parasitoid wasp</name>
    <name type="synonym">Apanteles congregatus</name>
    <dbReference type="NCBI Taxonomy" id="51543"/>
    <lineage>
        <taxon>Eukaryota</taxon>
        <taxon>Metazoa</taxon>
        <taxon>Ecdysozoa</taxon>
        <taxon>Arthropoda</taxon>
        <taxon>Hexapoda</taxon>
        <taxon>Insecta</taxon>
        <taxon>Pterygota</taxon>
        <taxon>Neoptera</taxon>
        <taxon>Endopterygota</taxon>
        <taxon>Hymenoptera</taxon>
        <taxon>Apocrita</taxon>
        <taxon>Ichneumonoidea</taxon>
        <taxon>Braconidae</taxon>
        <taxon>Microgastrinae</taxon>
        <taxon>Cotesia</taxon>
    </lineage>
</organism>
<sequence length="358" mass="38305">MAQPRYDDGGLHGNYLEGAGGGGGAGMYDPHGTGRGISSLHHSPHMGMAGVHPQYPPPPPQPSQHVLAAATALAASQVTTDVHKRDKDAIYGHPLFPLLALIFEKCELATCTPREPGVAGGDVCSSESFNEDIAVFSKQIRAEKPYYIADPEVDSLMVQAIQVLRFHLLELEKVHELCDNFCHRYISCLKGKMPIDLVIDDRESSKPPELGNGLDGGPRSTADSTSHTDGASTPDVVSTSPSSTSYYPHDAITPHHHHNHHHHAIGSTTPLQLSQNQSQNHPSQQSNNNNTTTPSSAATTPNSHKRSHQQMMMAAAMATSPHATSAPPAHSHSHVALTAYSCHSSTVVYPCSLALHNI</sequence>
<dbReference type="AlphaFoldDB" id="A0A8J2MSC1"/>
<feature type="compositionally biased region" description="Basic residues" evidence="2">
    <location>
        <begin position="254"/>
        <end position="264"/>
    </location>
</feature>
<feature type="region of interest" description="Disordered" evidence="2">
    <location>
        <begin position="202"/>
        <end position="330"/>
    </location>
</feature>
<protein>
    <submittedName>
        <fullName evidence="4">Similar to hth: Homeobox protein homothorax (Drosophila melanogaster)</fullName>
    </submittedName>
</protein>